<gene>
    <name evidence="2" type="ORF">CVS29_08415</name>
</gene>
<feature type="transmembrane region" description="Helical" evidence="1">
    <location>
        <begin position="39"/>
        <end position="58"/>
    </location>
</feature>
<sequence length="73" mass="8407">MPTSKQKSAEDFDIIIGFLGFWALVLFSVTVWLEVTGKPALIWALGLLLVCLALWGMLRLRRKLPQRRGRRPR</sequence>
<keyword evidence="1" id="KW-0812">Transmembrane</keyword>
<evidence type="ECO:0000313" key="2">
    <source>
        <dbReference type="EMBL" id="PXA66094.1"/>
    </source>
</evidence>
<comment type="caution">
    <text evidence="2">The sequence shown here is derived from an EMBL/GenBank/DDBJ whole genome shotgun (WGS) entry which is preliminary data.</text>
</comment>
<dbReference type="EMBL" id="QHLZ01000004">
    <property type="protein sequence ID" value="PXA66094.1"/>
    <property type="molecule type" value="Genomic_DNA"/>
</dbReference>
<accession>A0A2V3DTU9</accession>
<evidence type="ECO:0000313" key="3">
    <source>
        <dbReference type="Proteomes" id="UP000246303"/>
    </source>
</evidence>
<dbReference type="RefSeq" id="WP_110105958.1">
    <property type="nucleotide sequence ID" value="NZ_JACBZZ010000001.1"/>
</dbReference>
<keyword evidence="1" id="KW-0472">Membrane</keyword>
<evidence type="ECO:0008006" key="4">
    <source>
        <dbReference type="Google" id="ProtNLM"/>
    </source>
</evidence>
<dbReference type="Proteomes" id="UP000246303">
    <property type="component" value="Unassembled WGS sequence"/>
</dbReference>
<dbReference type="OrthoDB" id="5020322at2"/>
<evidence type="ECO:0000256" key="1">
    <source>
        <dbReference type="SAM" id="Phobius"/>
    </source>
</evidence>
<dbReference type="AlphaFoldDB" id="A0A2V3DTU9"/>
<organism evidence="2 3">
    <name type="scientific">Arthrobacter psychrochitiniphilus</name>
    <dbReference type="NCBI Taxonomy" id="291045"/>
    <lineage>
        <taxon>Bacteria</taxon>
        <taxon>Bacillati</taxon>
        <taxon>Actinomycetota</taxon>
        <taxon>Actinomycetes</taxon>
        <taxon>Micrococcales</taxon>
        <taxon>Micrococcaceae</taxon>
        <taxon>Arthrobacter</taxon>
    </lineage>
</organism>
<reference evidence="2 3" key="1">
    <citation type="submission" date="2018-05" db="EMBL/GenBank/DDBJ databases">
        <title>Genetic diversity of glacier-inhabiting Cryobacterium bacteria in China and description of Cryobacterium mengkeensis sp. nov. and Arthrobacter glacialis sp. nov.</title>
        <authorList>
            <person name="Liu Q."/>
            <person name="Xin Y.-H."/>
        </authorList>
    </citation>
    <scope>NUCLEOTIDE SEQUENCE [LARGE SCALE GENOMIC DNA]</scope>
    <source>
        <strain evidence="2 3">GP3</strain>
    </source>
</reference>
<protein>
    <recommendedName>
        <fullName evidence="4">DUF2530 domain-containing protein</fullName>
    </recommendedName>
</protein>
<name>A0A2V3DTU9_9MICC</name>
<keyword evidence="1" id="KW-1133">Transmembrane helix</keyword>
<feature type="transmembrane region" description="Helical" evidence="1">
    <location>
        <begin position="12"/>
        <end position="33"/>
    </location>
</feature>
<keyword evidence="3" id="KW-1185">Reference proteome</keyword>
<proteinExistence type="predicted"/>